<evidence type="ECO:0000256" key="3">
    <source>
        <dbReference type="ARBA" id="ARBA00022448"/>
    </source>
</evidence>
<dbReference type="GO" id="GO:0019808">
    <property type="term" value="F:polyamine binding"/>
    <property type="evidence" value="ECO:0007669"/>
    <property type="project" value="InterPro"/>
</dbReference>
<accession>A0A840BKZ7</accession>
<evidence type="ECO:0000313" key="7">
    <source>
        <dbReference type="EMBL" id="MBB4013925.1"/>
    </source>
</evidence>
<evidence type="ECO:0000256" key="4">
    <source>
        <dbReference type="ARBA" id="ARBA00022729"/>
    </source>
</evidence>
<evidence type="ECO:0000256" key="1">
    <source>
        <dbReference type="ARBA" id="ARBA00004418"/>
    </source>
</evidence>
<dbReference type="InterPro" id="IPR006061">
    <property type="entry name" value="SBP_1_CS"/>
</dbReference>
<name>A0A840BKZ7_9RHOO</name>
<evidence type="ECO:0000313" key="8">
    <source>
        <dbReference type="Proteomes" id="UP000561045"/>
    </source>
</evidence>
<dbReference type="Gene3D" id="3.40.190.10">
    <property type="entry name" value="Periplasmic binding protein-like II"/>
    <property type="match status" value="2"/>
</dbReference>
<proteinExistence type="inferred from homology"/>
<reference evidence="7 8" key="1">
    <citation type="submission" date="2020-08" db="EMBL/GenBank/DDBJ databases">
        <title>Genomic Encyclopedia of Type Strains, Phase IV (KMG-IV): sequencing the most valuable type-strain genomes for metagenomic binning, comparative biology and taxonomic classification.</title>
        <authorList>
            <person name="Goeker M."/>
        </authorList>
    </citation>
    <scope>NUCLEOTIDE SEQUENCE [LARGE SCALE GENOMIC DNA]</scope>
    <source>
        <strain evidence="7 8">DSM 106739</strain>
    </source>
</reference>
<comment type="caution">
    <text evidence="7">The sequence shown here is derived from an EMBL/GenBank/DDBJ whole genome shotgun (WGS) entry which is preliminary data.</text>
</comment>
<organism evidence="7 8">
    <name type="scientific">Niveibacterium umoris</name>
    <dbReference type="NCBI Taxonomy" id="1193620"/>
    <lineage>
        <taxon>Bacteria</taxon>
        <taxon>Pseudomonadati</taxon>
        <taxon>Pseudomonadota</taxon>
        <taxon>Betaproteobacteria</taxon>
        <taxon>Rhodocyclales</taxon>
        <taxon>Rhodocyclaceae</taxon>
        <taxon>Niveibacterium</taxon>
    </lineage>
</organism>
<dbReference type="PRINTS" id="PR00909">
    <property type="entry name" value="SPERMDNBNDNG"/>
</dbReference>
<dbReference type="SUPFAM" id="SSF53850">
    <property type="entry name" value="Periplasmic binding protein-like II"/>
    <property type="match status" value="1"/>
</dbReference>
<evidence type="ECO:0000256" key="5">
    <source>
        <dbReference type="ARBA" id="ARBA00022764"/>
    </source>
</evidence>
<dbReference type="PROSITE" id="PS01037">
    <property type="entry name" value="SBP_BACTERIAL_1"/>
    <property type="match status" value="1"/>
</dbReference>
<dbReference type="InterPro" id="IPR006059">
    <property type="entry name" value="SBP"/>
</dbReference>
<keyword evidence="5" id="KW-0574">Periplasm</keyword>
<feature type="signal peptide" evidence="6">
    <location>
        <begin position="1"/>
        <end position="23"/>
    </location>
</feature>
<sequence length="342" mass="38055">MTTVLRKLLPLLLALCLSPVALAGETLRVLTWPGYADPDWVQAFESRFKVSVEVTFVGSDDEMWERANSKAFDVIAANTAELQRYIDRELVVPLRLANVPNTQQQSARFRSTANIPGITRKGVPYAVPFTYSAMGIIYNRKLVPKAPASINALWDPKYRGKVLAYNGSSHNFSLAALSLGVSDPFHLSQPQFVQAENRLKQLRDSALVFYSKPEQVVELFRTKEVALVWANYGDQQVQQLEKAGADIGYVIPKEGALAWLDCWAVMRGAKNRALAEAWINFTLTPEVSAQLTARQGLANTLASGGGGGARPEDKLIWLEPVEDYPRRTQYWEHLMAGSDKAR</sequence>
<evidence type="ECO:0000256" key="2">
    <source>
        <dbReference type="ARBA" id="ARBA00008520"/>
    </source>
</evidence>
<keyword evidence="8" id="KW-1185">Reference proteome</keyword>
<keyword evidence="4 6" id="KW-0732">Signal</keyword>
<dbReference type="PANTHER" id="PTHR30222">
    <property type="entry name" value="SPERMIDINE/PUTRESCINE-BINDING PERIPLASMIC PROTEIN"/>
    <property type="match status" value="1"/>
</dbReference>
<dbReference type="EMBL" id="JACIET010000002">
    <property type="protein sequence ID" value="MBB4013925.1"/>
    <property type="molecule type" value="Genomic_DNA"/>
</dbReference>
<protein>
    <submittedName>
        <fullName evidence="7">Putative spermidine/putrescine transport system substrate-binding protein</fullName>
    </submittedName>
</protein>
<dbReference type="GO" id="GO:0015846">
    <property type="term" value="P:polyamine transport"/>
    <property type="evidence" value="ECO:0007669"/>
    <property type="project" value="InterPro"/>
</dbReference>
<comment type="similarity">
    <text evidence="2">Belongs to the bacterial solute-binding protein 1 family.</text>
</comment>
<keyword evidence="3" id="KW-0813">Transport</keyword>
<gene>
    <name evidence="7" type="ORF">GGR36_003271</name>
</gene>
<dbReference type="Proteomes" id="UP000561045">
    <property type="component" value="Unassembled WGS sequence"/>
</dbReference>
<dbReference type="PANTHER" id="PTHR30222:SF17">
    <property type="entry name" value="SPERMIDINE_PUTRESCINE-BINDING PERIPLASMIC PROTEIN"/>
    <property type="match status" value="1"/>
</dbReference>
<dbReference type="AlphaFoldDB" id="A0A840BKZ7"/>
<comment type="subcellular location">
    <subcellularLocation>
        <location evidence="1">Periplasm</location>
    </subcellularLocation>
</comment>
<evidence type="ECO:0000256" key="6">
    <source>
        <dbReference type="SAM" id="SignalP"/>
    </source>
</evidence>
<feature type="chain" id="PRO_5032574078" evidence="6">
    <location>
        <begin position="24"/>
        <end position="342"/>
    </location>
</feature>
<dbReference type="RefSeq" id="WP_183635834.1">
    <property type="nucleotide sequence ID" value="NZ_BAABLE010000005.1"/>
</dbReference>
<dbReference type="Pfam" id="PF13416">
    <property type="entry name" value="SBP_bac_8"/>
    <property type="match status" value="1"/>
</dbReference>
<dbReference type="InterPro" id="IPR001188">
    <property type="entry name" value="Sperm_putr-bd"/>
</dbReference>
<dbReference type="GO" id="GO:0042597">
    <property type="term" value="C:periplasmic space"/>
    <property type="evidence" value="ECO:0007669"/>
    <property type="project" value="UniProtKB-SubCell"/>
</dbReference>
<dbReference type="GO" id="GO:0055085">
    <property type="term" value="P:transmembrane transport"/>
    <property type="evidence" value="ECO:0007669"/>
    <property type="project" value="InterPro"/>
</dbReference>